<dbReference type="OrthoDB" id="5815041at2759"/>
<dbReference type="AlphaFoldDB" id="A0A8S1ECL2"/>
<organism evidence="1 2">
    <name type="scientific">Caenorhabditis bovis</name>
    <dbReference type="NCBI Taxonomy" id="2654633"/>
    <lineage>
        <taxon>Eukaryota</taxon>
        <taxon>Metazoa</taxon>
        <taxon>Ecdysozoa</taxon>
        <taxon>Nematoda</taxon>
        <taxon>Chromadorea</taxon>
        <taxon>Rhabditida</taxon>
        <taxon>Rhabditina</taxon>
        <taxon>Rhabditomorpha</taxon>
        <taxon>Rhabditoidea</taxon>
        <taxon>Rhabditidae</taxon>
        <taxon>Peloderinae</taxon>
        <taxon>Caenorhabditis</taxon>
    </lineage>
</organism>
<dbReference type="SUPFAM" id="SSF56112">
    <property type="entry name" value="Protein kinase-like (PK-like)"/>
    <property type="match status" value="1"/>
</dbReference>
<keyword evidence="2" id="KW-1185">Reference proteome</keyword>
<dbReference type="EMBL" id="CADEPM010000001">
    <property type="protein sequence ID" value="CAB3397304.1"/>
    <property type="molecule type" value="Genomic_DNA"/>
</dbReference>
<sequence>MAQKRILESDNIEKPMKIRKYLDEEISNLRLKSLFLEKWIILKQLECHESVYCYLVCDKSIKNFGKLSLCVSEFDWSPLDIQLDFLVKVCYDVEGVSLEDCLKCEPEDEVVYLNTIVLLAIDIIQTLEILISTGYVLRDFDVSDWKFNTKSRMIYLANLSNIGVLTDKRYSNGVFKKSTSNEFDCGWLGDFLYAPRKFHENPEC</sequence>
<name>A0A8S1ECL2_9PELO</name>
<dbReference type="InterPro" id="IPR011009">
    <property type="entry name" value="Kinase-like_dom_sf"/>
</dbReference>
<comment type="caution">
    <text evidence="1">The sequence shown here is derived from an EMBL/GenBank/DDBJ whole genome shotgun (WGS) entry which is preliminary data.</text>
</comment>
<gene>
    <name evidence="1" type="ORF">CBOVIS_LOCUS734</name>
</gene>
<evidence type="ECO:0000313" key="1">
    <source>
        <dbReference type="EMBL" id="CAB3397304.1"/>
    </source>
</evidence>
<reference evidence="1 2" key="1">
    <citation type="submission" date="2020-04" db="EMBL/GenBank/DDBJ databases">
        <authorList>
            <person name="Laetsch R D."/>
            <person name="Stevens L."/>
            <person name="Kumar S."/>
            <person name="Blaxter L. M."/>
        </authorList>
    </citation>
    <scope>NUCLEOTIDE SEQUENCE [LARGE SCALE GENOMIC DNA]</scope>
</reference>
<evidence type="ECO:0000313" key="2">
    <source>
        <dbReference type="Proteomes" id="UP000494206"/>
    </source>
</evidence>
<protein>
    <submittedName>
        <fullName evidence="1">Uncharacterized protein</fullName>
    </submittedName>
</protein>
<accession>A0A8S1ECL2</accession>
<proteinExistence type="predicted"/>
<dbReference type="Proteomes" id="UP000494206">
    <property type="component" value="Unassembled WGS sequence"/>
</dbReference>